<name>A0A2H0RG05_9BACT</name>
<organism evidence="1 2">
    <name type="scientific">Candidatus Vogelbacteria bacterium CG10_big_fil_rev_8_21_14_0_10_50_13</name>
    <dbReference type="NCBI Taxonomy" id="1975044"/>
    <lineage>
        <taxon>Bacteria</taxon>
        <taxon>Candidatus Vogeliibacteriota</taxon>
    </lineage>
</organism>
<gene>
    <name evidence="1" type="ORF">COV09_01600</name>
</gene>
<dbReference type="EMBL" id="PCYJ01000022">
    <property type="protein sequence ID" value="PIR45433.1"/>
    <property type="molecule type" value="Genomic_DNA"/>
</dbReference>
<dbReference type="AlphaFoldDB" id="A0A2H0RG05"/>
<evidence type="ECO:0000313" key="1">
    <source>
        <dbReference type="EMBL" id="PIR45433.1"/>
    </source>
</evidence>
<comment type="caution">
    <text evidence="1">The sequence shown here is derived from an EMBL/GenBank/DDBJ whole genome shotgun (WGS) entry which is preliminary data.</text>
</comment>
<proteinExistence type="predicted"/>
<dbReference type="Proteomes" id="UP000230906">
    <property type="component" value="Unassembled WGS sequence"/>
</dbReference>
<sequence>MEKRAINPPKTVLWIGDEAPDCLDAEQLILLAGVGYQLTQVSLPRYRFAHRLVSAIEEAVEEHDIIIVAIDDHGAIRLLNQVKDPLFGEGLKGYFFIKIKGCLSRIFCLDGEQGHAWDMWINCNLESPREGIILPRIKLDFGYPELIAAWF</sequence>
<protein>
    <submittedName>
        <fullName evidence="1">Uncharacterized protein</fullName>
    </submittedName>
</protein>
<evidence type="ECO:0000313" key="2">
    <source>
        <dbReference type="Proteomes" id="UP000230906"/>
    </source>
</evidence>
<accession>A0A2H0RG05</accession>
<reference evidence="1 2" key="1">
    <citation type="submission" date="2017-09" db="EMBL/GenBank/DDBJ databases">
        <title>Depth-based differentiation of microbial function through sediment-hosted aquifers and enrichment of novel symbionts in the deep terrestrial subsurface.</title>
        <authorList>
            <person name="Probst A.J."/>
            <person name="Ladd B."/>
            <person name="Jarett J.K."/>
            <person name="Geller-Mcgrath D.E."/>
            <person name="Sieber C.M."/>
            <person name="Emerson J.B."/>
            <person name="Anantharaman K."/>
            <person name="Thomas B.C."/>
            <person name="Malmstrom R."/>
            <person name="Stieglmeier M."/>
            <person name="Klingl A."/>
            <person name="Woyke T."/>
            <person name="Ryan C.M."/>
            <person name="Banfield J.F."/>
        </authorList>
    </citation>
    <scope>NUCLEOTIDE SEQUENCE [LARGE SCALE GENOMIC DNA]</scope>
    <source>
        <strain evidence="1">CG10_big_fil_rev_8_21_14_0_10_50_13</strain>
    </source>
</reference>